<name>A0A5N0ULM6_9PSEU</name>
<dbReference type="GO" id="GO:0016787">
    <property type="term" value="F:hydrolase activity"/>
    <property type="evidence" value="ECO:0007669"/>
    <property type="project" value="UniProtKB-KW"/>
</dbReference>
<keyword evidence="3" id="KW-1185">Reference proteome</keyword>
<sequence>MSTFLLVPGAWLGGWVWADTVAALAQRGHDARPLTLTGLAERAGEATPETDLTTHIDDILRAAAGLHDLTLVAHSYAAAPVTTAAARLGDRLARVVYVDSAPFSEGMRMLDLMPPEAADALRAQLVDHRLPFDPLSGSTTGLGPREQELLRARATPQPFGTYEQRLPGPVEPGPGVDRVLVACEEFTTMLDAGVPALAALTRPPWRRFDLATGHWPMLSEPARLAEVLDRAVKST</sequence>
<comment type="caution">
    <text evidence="2">The sequence shown here is derived from an EMBL/GenBank/DDBJ whole genome shotgun (WGS) entry which is preliminary data.</text>
</comment>
<reference evidence="2" key="1">
    <citation type="submission" date="2019-09" db="EMBL/GenBank/DDBJ databases">
        <authorList>
            <person name="Teo W.F.A."/>
            <person name="Duangmal K."/>
        </authorList>
    </citation>
    <scope>NUCLEOTIDE SEQUENCE [LARGE SCALE GENOMIC DNA]</scope>
    <source>
        <strain evidence="2">K81G1</strain>
    </source>
</reference>
<evidence type="ECO:0000313" key="3">
    <source>
        <dbReference type="Proteomes" id="UP000319769"/>
    </source>
</evidence>
<evidence type="ECO:0000313" key="2">
    <source>
        <dbReference type="EMBL" id="KAA9150838.1"/>
    </source>
</evidence>
<dbReference type="InterPro" id="IPR000073">
    <property type="entry name" value="AB_hydrolase_1"/>
</dbReference>
<protein>
    <submittedName>
        <fullName evidence="2">Alpha/beta hydrolase</fullName>
    </submittedName>
</protein>
<proteinExistence type="predicted"/>
<accession>A0A5N0ULM6</accession>
<dbReference type="InterPro" id="IPR052897">
    <property type="entry name" value="Sec-Metab_Biosynth_Hydrolase"/>
</dbReference>
<organism evidence="2 3">
    <name type="scientific">Amycolatopsis acidicola</name>
    <dbReference type="NCBI Taxonomy" id="2596893"/>
    <lineage>
        <taxon>Bacteria</taxon>
        <taxon>Bacillati</taxon>
        <taxon>Actinomycetota</taxon>
        <taxon>Actinomycetes</taxon>
        <taxon>Pseudonocardiales</taxon>
        <taxon>Pseudonocardiaceae</taxon>
        <taxon>Amycolatopsis</taxon>
    </lineage>
</organism>
<dbReference type="Pfam" id="PF12697">
    <property type="entry name" value="Abhydrolase_6"/>
    <property type="match status" value="1"/>
</dbReference>
<gene>
    <name evidence="2" type="ORF">FPZ12_040290</name>
</gene>
<dbReference type="Gene3D" id="3.40.50.1820">
    <property type="entry name" value="alpha/beta hydrolase"/>
    <property type="match status" value="1"/>
</dbReference>
<dbReference type="PANTHER" id="PTHR37017:SF11">
    <property type="entry name" value="ESTERASE_LIPASE_THIOESTERASE DOMAIN-CONTAINING PROTEIN"/>
    <property type="match status" value="1"/>
</dbReference>
<dbReference type="Proteomes" id="UP000319769">
    <property type="component" value="Unassembled WGS sequence"/>
</dbReference>
<dbReference type="OrthoDB" id="9773549at2"/>
<dbReference type="PANTHER" id="PTHR37017">
    <property type="entry name" value="AB HYDROLASE-1 DOMAIN-CONTAINING PROTEIN-RELATED"/>
    <property type="match status" value="1"/>
</dbReference>
<keyword evidence="2" id="KW-0378">Hydrolase</keyword>
<dbReference type="SUPFAM" id="SSF53474">
    <property type="entry name" value="alpha/beta-Hydrolases"/>
    <property type="match status" value="1"/>
</dbReference>
<dbReference type="RefSeq" id="WP_144756793.1">
    <property type="nucleotide sequence ID" value="NZ_VMNW02000111.1"/>
</dbReference>
<evidence type="ECO:0000259" key="1">
    <source>
        <dbReference type="Pfam" id="PF12697"/>
    </source>
</evidence>
<dbReference type="AlphaFoldDB" id="A0A5N0ULM6"/>
<dbReference type="EMBL" id="VMNW02000111">
    <property type="protein sequence ID" value="KAA9150838.1"/>
    <property type="molecule type" value="Genomic_DNA"/>
</dbReference>
<feature type="domain" description="AB hydrolase-1" evidence="1">
    <location>
        <begin position="4"/>
        <end position="227"/>
    </location>
</feature>
<dbReference type="InterPro" id="IPR029058">
    <property type="entry name" value="AB_hydrolase_fold"/>
</dbReference>